<dbReference type="InterPro" id="IPR011009">
    <property type="entry name" value="Kinase-like_dom_sf"/>
</dbReference>
<sequence>MKLSESKKEIVRRVNKIVWDCGDSIVKAFNEKKPASDVVNEALNLTRVNEAGIATPKLLEVSPLDNGCWALKTERFEAPTLAELMSVHPEKTEQYLSDFVTLQLDIQSHTAPLLPRQKDKFARMINSLTMLNATTRYDLHMLLDGMQRRRRICHGDFNPTNVLVLDDGSFVILDWAHATQGTPAADVAMTYMLFSFDDEKLAKSYLDLYCERADFPKQVVYRWFPIVAAAELARDHHEHEEALLSWIDVADWQ</sequence>
<feature type="domain" description="Aminoglycoside phosphotransferase" evidence="1">
    <location>
        <begin position="20"/>
        <end position="214"/>
    </location>
</feature>
<dbReference type="STRING" id="1393034.HMPREF3192_00798"/>
<dbReference type="EMBL" id="LSCR01000012">
    <property type="protein sequence ID" value="KXB34699.1"/>
    <property type="molecule type" value="Genomic_DNA"/>
</dbReference>
<dbReference type="AlphaFoldDB" id="A0A133XUW8"/>
<evidence type="ECO:0000259" key="1">
    <source>
        <dbReference type="Pfam" id="PF01636"/>
    </source>
</evidence>
<dbReference type="RefSeq" id="WP_066305381.1">
    <property type="nucleotide sequence ID" value="NZ_KQ959492.1"/>
</dbReference>
<dbReference type="OrthoDB" id="9797603at2"/>
<reference evidence="3" key="1">
    <citation type="submission" date="2016-01" db="EMBL/GenBank/DDBJ databases">
        <authorList>
            <person name="Mitreva M."/>
            <person name="Pepin K.H."/>
            <person name="Mihindukulasuriya K.A."/>
            <person name="Fulton R."/>
            <person name="Fronick C."/>
            <person name="O'Laughlin M."/>
            <person name="Miner T."/>
            <person name="Herter B."/>
            <person name="Rosa B.A."/>
            <person name="Cordes M."/>
            <person name="Tomlinson C."/>
            <person name="Wollam A."/>
            <person name="Palsikar V.B."/>
            <person name="Mardis E.R."/>
            <person name="Wilson R.K."/>
        </authorList>
    </citation>
    <scope>NUCLEOTIDE SEQUENCE [LARGE SCALE GENOMIC DNA]</scope>
    <source>
        <strain evidence="3">DNF00019</strain>
    </source>
</reference>
<dbReference type="Pfam" id="PF01636">
    <property type="entry name" value="APH"/>
    <property type="match status" value="1"/>
</dbReference>
<evidence type="ECO:0000313" key="2">
    <source>
        <dbReference type="EMBL" id="KXB34699.1"/>
    </source>
</evidence>
<keyword evidence="3" id="KW-1185">Reference proteome</keyword>
<gene>
    <name evidence="2" type="ORF">HMPREF3192_00798</name>
</gene>
<keyword evidence="2" id="KW-0808">Transferase</keyword>
<name>A0A133XUW8_9ACTN</name>
<dbReference type="GO" id="GO:0016740">
    <property type="term" value="F:transferase activity"/>
    <property type="evidence" value="ECO:0007669"/>
    <property type="project" value="UniProtKB-KW"/>
</dbReference>
<evidence type="ECO:0000313" key="3">
    <source>
        <dbReference type="Proteomes" id="UP000070675"/>
    </source>
</evidence>
<organism evidence="2 3">
    <name type="scientific">Atopobium deltae</name>
    <dbReference type="NCBI Taxonomy" id="1393034"/>
    <lineage>
        <taxon>Bacteria</taxon>
        <taxon>Bacillati</taxon>
        <taxon>Actinomycetota</taxon>
        <taxon>Coriobacteriia</taxon>
        <taxon>Coriobacteriales</taxon>
        <taxon>Atopobiaceae</taxon>
        <taxon>Atopobium</taxon>
    </lineage>
</organism>
<dbReference type="Proteomes" id="UP000070675">
    <property type="component" value="Unassembled WGS sequence"/>
</dbReference>
<dbReference type="Gene3D" id="3.90.1200.10">
    <property type="match status" value="1"/>
</dbReference>
<accession>A0A133XUW8</accession>
<dbReference type="PATRIC" id="fig|1393034.3.peg.772"/>
<dbReference type="SUPFAM" id="SSF56112">
    <property type="entry name" value="Protein kinase-like (PK-like)"/>
    <property type="match status" value="1"/>
</dbReference>
<protein>
    <submittedName>
        <fullName evidence="2">Phosphotransferase enzyme family protein</fullName>
    </submittedName>
</protein>
<proteinExistence type="predicted"/>
<dbReference type="InterPro" id="IPR002575">
    <property type="entry name" value="Aminoglycoside_PTrfase"/>
</dbReference>
<comment type="caution">
    <text evidence="2">The sequence shown here is derived from an EMBL/GenBank/DDBJ whole genome shotgun (WGS) entry which is preliminary data.</text>
</comment>